<dbReference type="STRING" id="1036808.A0A0C3CR86"/>
<dbReference type="EMBL" id="KN822287">
    <property type="protein sequence ID" value="KIM51090.1"/>
    <property type="molecule type" value="Genomic_DNA"/>
</dbReference>
<keyword evidence="3 6" id="KW-0812">Transmembrane</keyword>
<feature type="transmembrane region" description="Helical" evidence="6">
    <location>
        <begin position="120"/>
        <end position="143"/>
    </location>
</feature>
<name>A0A0C3CR86_9AGAM</name>
<feature type="transmembrane region" description="Helical" evidence="6">
    <location>
        <begin position="348"/>
        <end position="370"/>
    </location>
</feature>
<evidence type="ECO:0000256" key="3">
    <source>
        <dbReference type="ARBA" id="ARBA00022692"/>
    </source>
</evidence>
<evidence type="ECO:0000256" key="1">
    <source>
        <dbReference type="ARBA" id="ARBA00004141"/>
    </source>
</evidence>
<keyword evidence="5 6" id="KW-0472">Membrane</keyword>
<feature type="non-terminal residue" evidence="8">
    <location>
        <position position="1"/>
    </location>
</feature>
<dbReference type="PANTHER" id="PTHR43791">
    <property type="entry name" value="PERMEASE-RELATED"/>
    <property type="match status" value="1"/>
</dbReference>
<dbReference type="GO" id="GO:0016020">
    <property type="term" value="C:membrane"/>
    <property type="evidence" value="ECO:0007669"/>
    <property type="project" value="UniProtKB-SubCell"/>
</dbReference>
<dbReference type="InParanoid" id="A0A0C3CR86"/>
<dbReference type="FunFam" id="1.20.1250.20:FF:000057">
    <property type="entry name" value="MFS general substrate transporter"/>
    <property type="match status" value="1"/>
</dbReference>
<dbReference type="PROSITE" id="PS50850">
    <property type="entry name" value="MFS"/>
    <property type="match status" value="1"/>
</dbReference>
<dbReference type="Pfam" id="PF07690">
    <property type="entry name" value="MFS_1"/>
    <property type="match status" value="1"/>
</dbReference>
<feature type="transmembrane region" description="Helical" evidence="6">
    <location>
        <begin position="57"/>
        <end position="77"/>
    </location>
</feature>
<dbReference type="Gene3D" id="1.20.1250.20">
    <property type="entry name" value="MFS general substrate transporter like domains"/>
    <property type="match status" value="2"/>
</dbReference>
<feature type="transmembrane region" description="Helical" evidence="6">
    <location>
        <begin position="261"/>
        <end position="281"/>
    </location>
</feature>
<dbReference type="GO" id="GO:0022857">
    <property type="term" value="F:transmembrane transporter activity"/>
    <property type="evidence" value="ECO:0007669"/>
    <property type="project" value="InterPro"/>
</dbReference>
<evidence type="ECO:0000259" key="7">
    <source>
        <dbReference type="PROSITE" id="PS50850"/>
    </source>
</evidence>
<dbReference type="SUPFAM" id="SSF103473">
    <property type="entry name" value="MFS general substrate transporter"/>
    <property type="match status" value="1"/>
</dbReference>
<feature type="transmembrane region" description="Helical" evidence="6">
    <location>
        <begin position="324"/>
        <end position="342"/>
    </location>
</feature>
<feature type="transmembrane region" description="Helical" evidence="6">
    <location>
        <begin position="414"/>
        <end position="432"/>
    </location>
</feature>
<organism evidence="8 9">
    <name type="scientific">Scleroderma citrinum Foug A</name>
    <dbReference type="NCBI Taxonomy" id="1036808"/>
    <lineage>
        <taxon>Eukaryota</taxon>
        <taxon>Fungi</taxon>
        <taxon>Dikarya</taxon>
        <taxon>Basidiomycota</taxon>
        <taxon>Agaricomycotina</taxon>
        <taxon>Agaricomycetes</taxon>
        <taxon>Agaricomycetidae</taxon>
        <taxon>Boletales</taxon>
        <taxon>Sclerodermatineae</taxon>
        <taxon>Sclerodermataceae</taxon>
        <taxon>Scleroderma</taxon>
    </lineage>
</organism>
<feature type="transmembrane region" description="Helical" evidence="6">
    <location>
        <begin position="89"/>
        <end position="108"/>
    </location>
</feature>
<proteinExistence type="predicted"/>
<protein>
    <recommendedName>
        <fullName evidence="7">Major facilitator superfamily (MFS) profile domain-containing protein</fullName>
    </recommendedName>
</protein>
<feature type="transmembrane region" description="Helical" evidence="6">
    <location>
        <begin position="189"/>
        <end position="209"/>
    </location>
</feature>
<feature type="domain" description="Major facilitator superfamily (MFS) profile" evidence="7">
    <location>
        <begin position="24"/>
        <end position="437"/>
    </location>
</feature>
<keyword evidence="9" id="KW-1185">Reference proteome</keyword>
<keyword evidence="2" id="KW-0813">Transport</keyword>
<dbReference type="AlphaFoldDB" id="A0A0C3CR86"/>
<evidence type="ECO:0000256" key="4">
    <source>
        <dbReference type="ARBA" id="ARBA00022989"/>
    </source>
</evidence>
<feature type="non-terminal residue" evidence="8">
    <location>
        <position position="459"/>
    </location>
</feature>
<accession>A0A0C3CR86</accession>
<dbReference type="HOGENOM" id="CLU_001265_0_6_1"/>
<evidence type="ECO:0000313" key="9">
    <source>
        <dbReference type="Proteomes" id="UP000053989"/>
    </source>
</evidence>
<reference evidence="8 9" key="1">
    <citation type="submission" date="2014-04" db="EMBL/GenBank/DDBJ databases">
        <authorList>
            <consortium name="DOE Joint Genome Institute"/>
            <person name="Kuo A."/>
            <person name="Kohler A."/>
            <person name="Nagy L.G."/>
            <person name="Floudas D."/>
            <person name="Copeland A."/>
            <person name="Barry K.W."/>
            <person name="Cichocki N."/>
            <person name="Veneault-Fourrey C."/>
            <person name="LaButti K."/>
            <person name="Lindquist E.A."/>
            <person name="Lipzen A."/>
            <person name="Lundell T."/>
            <person name="Morin E."/>
            <person name="Murat C."/>
            <person name="Sun H."/>
            <person name="Tunlid A."/>
            <person name="Henrissat B."/>
            <person name="Grigoriev I.V."/>
            <person name="Hibbett D.S."/>
            <person name="Martin F."/>
            <person name="Nordberg H.P."/>
            <person name="Cantor M.N."/>
            <person name="Hua S.X."/>
        </authorList>
    </citation>
    <scope>NUCLEOTIDE SEQUENCE [LARGE SCALE GENOMIC DNA]</scope>
    <source>
        <strain evidence="8 9">Foug A</strain>
    </source>
</reference>
<evidence type="ECO:0000256" key="5">
    <source>
        <dbReference type="ARBA" id="ARBA00023136"/>
    </source>
</evidence>
<feature type="transmembrane region" description="Helical" evidence="6">
    <location>
        <begin position="293"/>
        <end position="312"/>
    </location>
</feature>
<gene>
    <name evidence="8" type="ORF">SCLCIDRAFT_63962</name>
</gene>
<dbReference type="Proteomes" id="UP000053989">
    <property type="component" value="Unassembled WGS sequence"/>
</dbReference>
<dbReference type="OrthoDB" id="2985014at2759"/>
<dbReference type="FunFam" id="1.20.1250.20:FF:000013">
    <property type="entry name" value="MFS general substrate transporter"/>
    <property type="match status" value="1"/>
</dbReference>
<feature type="transmembrane region" description="Helical" evidence="6">
    <location>
        <begin position="382"/>
        <end position="402"/>
    </location>
</feature>
<sequence>DLLLGDPHKQRELEKGLLRKLDLRVAFLALLHSINYIDRGNVASARLKGLEEDLHMAGQQFNALISCFYVGYVLMQIPSNIFLNRLNRPSVYISCCIFLWGIISISFLPTQLGSFHAALVSRFLLGFSQAVFYPGVIFVLSTWYKCDELGLRTAYLTCGAALGTSFGALVESGILATMDGRLGYAAWRWLFFIEGGLTCVVALMAFYVVPDFPTSRATWLTTEEQLLAQKRVAEDLRGVMDHSLESSKSSGLVEAFTDWTVWWIAIAVVLLEVSQSFLTFFPTIVATMGYSPSLTLLLCTPPQILIVIVSFFVTSHSDMTRERFWHITGSISMSIIGFSIAASTMNNAFRYISLFFMCQSVVSYIVLTAWANNSIPEPSKRAVVVAILGVSTTIGDIVSAYMWPSSSGPSYSKAFVGCTSVSLVTLGMLWMFRLHLVRLNEKAKMNELVLGLPTGFRYI</sequence>
<feature type="transmembrane region" description="Helical" evidence="6">
    <location>
        <begin position="155"/>
        <end position="177"/>
    </location>
</feature>
<comment type="subcellular location">
    <subcellularLocation>
        <location evidence="1">Membrane</location>
        <topology evidence="1">Multi-pass membrane protein</topology>
    </subcellularLocation>
</comment>
<keyword evidence="4 6" id="KW-1133">Transmembrane helix</keyword>
<dbReference type="InterPro" id="IPR020846">
    <property type="entry name" value="MFS_dom"/>
</dbReference>
<dbReference type="PANTHER" id="PTHR43791:SF6">
    <property type="entry name" value="TRANSPORTER, PUTATIVE (AFU_ORTHOLOGUE AFUA_1G16690)-RELATED"/>
    <property type="match status" value="1"/>
</dbReference>
<evidence type="ECO:0000256" key="6">
    <source>
        <dbReference type="SAM" id="Phobius"/>
    </source>
</evidence>
<evidence type="ECO:0000313" key="8">
    <source>
        <dbReference type="EMBL" id="KIM51090.1"/>
    </source>
</evidence>
<dbReference type="InterPro" id="IPR011701">
    <property type="entry name" value="MFS"/>
</dbReference>
<dbReference type="InterPro" id="IPR036259">
    <property type="entry name" value="MFS_trans_sf"/>
</dbReference>
<evidence type="ECO:0000256" key="2">
    <source>
        <dbReference type="ARBA" id="ARBA00022448"/>
    </source>
</evidence>
<reference evidence="9" key="2">
    <citation type="submission" date="2015-01" db="EMBL/GenBank/DDBJ databases">
        <title>Evolutionary Origins and Diversification of the Mycorrhizal Mutualists.</title>
        <authorList>
            <consortium name="DOE Joint Genome Institute"/>
            <consortium name="Mycorrhizal Genomics Consortium"/>
            <person name="Kohler A."/>
            <person name="Kuo A."/>
            <person name="Nagy L.G."/>
            <person name="Floudas D."/>
            <person name="Copeland A."/>
            <person name="Barry K.W."/>
            <person name="Cichocki N."/>
            <person name="Veneault-Fourrey C."/>
            <person name="LaButti K."/>
            <person name="Lindquist E.A."/>
            <person name="Lipzen A."/>
            <person name="Lundell T."/>
            <person name="Morin E."/>
            <person name="Murat C."/>
            <person name="Riley R."/>
            <person name="Ohm R."/>
            <person name="Sun H."/>
            <person name="Tunlid A."/>
            <person name="Henrissat B."/>
            <person name="Grigoriev I.V."/>
            <person name="Hibbett D.S."/>
            <person name="Martin F."/>
        </authorList>
    </citation>
    <scope>NUCLEOTIDE SEQUENCE [LARGE SCALE GENOMIC DNA]</scope>
    <source>
        <strain evidence="9">Foug A</strain>
    </source>
</reference>